<evidence type="ECO:0000256" key="1">
    <source>
        <dbReference type="SAM" id="Phobius"/>
    </source>
</evidence>
<dbReference type="AlphaFoldDB" id="A0A0R3P9J2"/>
<dbReference type="OMA" id="HFGPIWP"/>
<sequence>MKKTSGEPKAEELPPNFCFSTDDPFYFGPATCHLMHYNMAAYMAGVVEMTMLCGGSFSFWRTFSSVTFYGLKTEQAQLISPKMTFIQIEITILMIFAAFAIVSMAFGINLTHRLFSVFVRIPEMERDFGPIWPFNIAVIAFFAAAICTWMRVLVGGAIDFILDKQFFTNAPSIEMEKTLPRIE</sequence>
<gene>
    <name evidence="2" type="ORF">ACOC_LOCUS84</name>
</gene>
<accession>A0A0R3P9J2</accession>
<reference evidence="4" key="1">
    <citation type="submission" date="2017-02" db="UniProtKB">
        <authorList>
            <consortium name="WormBaseParasite"/>
        </authorList>
    </citation>
    <scope>IDENTIFICATION</scope>
</reference>
<evidence type="ECO:0000313" key="2">
    <source>
        <dbReference type="EMBL" id="VDM51669.1"/>
    </source>
</evidence>
<reference evidence="2 3" key="2">
    <citation type="submission" date="2018-11" db="EMBL/GenBank/DDBJ databases">
        <authorList>
            <consortium name="Pathogen Informatics"/>
        </authorList>
    </citation>
    <scope>NUCLEOTIDE SEQUENCE [LARGE SCALE GENOMIC DNA]</scope>
    <source>
        <strain evidence="2 3">Costa Rica</strain>
    </source>
</reference>
<proteinExistence type="predicted"/>
<keyword evidence="3" id="KW-1185">Reference proteome</keyword>
<dbReference type="WBParaSite" id="ACOC_0000008301-mRNA-1">
    <property type="protein sequence ID" value="ACOC_0000008301-mRNA-1"/>
    <property type="gene ID" value="ACOC_0000008301"/>
</dbReference>
<evidence type="ECO:0000313" key="4">
    <source>
        <dbReference type="WBParaSite" id="ACOC_0000008301-mRNA-1"/>
    </source>
</evidence>
<keyword evidence="1" id="KW-0472">Membrane</keyword>
<name>A0A0R3P9J2_ANGCS</name>
<dbReference type="EMBL" id="UYYA01000006">
    <property type="protein sequence ID" value="VDM51669.1"/>
    <property type="molecule type" value="Genomic_DNA"/>
</dbReference>
<feature type="transmembrane region" description="Helical" evidence="1">
    <location>
        <begin position="90"/>
        <end position="111"/>
    </location>
</feature>
<keyword evidence="1" id="KW-0812">Transmembrane</keyword>
<protein>
    <submittedName>
        <fullName evidence="4">Chloride channel protein</fullName>
    </submittedName>
</protein>
<dbReference type="Proteomes" id="UP000267027">
    <property type="component" value="Unassembled WGS sequence"/>
</dbReference>
<dbReference type="OrthoDB" id="5772927at2759"/>
<feature type="transmembrane region" description="Helical" evidence="1">
    <location>
        <begin position="131"/>
        <end position="154"/>
    </location>
</feature>
<evidence type="ECO:0000313" key="3">
    <source>
        <dbReference type="Proteomes" id="UP000267027"/>
    </source>
</evidence>
<organism evidence="4">
    <name type="scientific">Angiostrongylus costaricensis</name>
    <name type="common">Nematode worm</name>
    <dbReference type="NCBI Taxonomy" id="334426"/>
    <lineage>
        <taxon>Eukaryota</taxon>
        <taxon>Metazoa</taxon>
        <taxon>Ecdysozoa</taxon>
        <taxon>Nematoda</taxon>
        <taxon>Chromadorea</taxon>
        <taxon>Rhabditida</taxon>
        <taxon>Rhabditina</taxon>
        <taxon>Rhabditomorpha</taxon>
        <taxon>Strongyloidea</taxon>
        <taxon>Metastrongylidae</taxon>
        <taxon>Angiostrongylus</taxon>
    </lineage>
</organism>
<keyword evidence="1" id="KW-1133">Transmembrane helix</keyword>